<proteinExistence type="predicted"/>
<name>L0DHL2_SINAD</name>
<accession>L0DHL2</accession>
<protein>
    <submittedName>
        <fullName evidence="1">Uncharacterized protein</fullName>
    </submittedName>
</protein>
<evidence type="ECO:0000313" key="2">
    <source>
        <dbReference type="Proteomes" id="UP000010798"/>
    </source>
</evidence>
<dbReference type="KEGG" id="saci:Sinac_4088"/>
<organism evidence="1 2">
    <name type="scientific">Singulisphaera acidiphila (strain ATCC BAA-1392 / DSM 18658 / VKM B-2454 / MOB10)</name>
    <dbReference type="NCBI Taxonomy" id="886293"/>
    <lineage>
        <taxon>Bacteria</taxon>
        <taxon>Pseudomonadati</taxon>
        <taxon>Planctomycetota</taxon>
        <taxon>Planctomycetia</taxon>
        <taxon>Isosphaerales</taxon>
        <taxon>Isosphaeraceae</taxon>
        <taxon>Singulisphaera</taxon>
    </lineage>
</organism>
<gene>
    <name evidence="1" type="ordered locus">Sinac_4088</name>
</gene>
<dbReference type="HOGENOM" id="CLU_2234780_0_0_0"/>
<sequence length="105" mass="11460">MPLLSNQKVPGIGPVLSKRLFDWRNSLMASFRPQQTLPDSEKNRIASRYAPVMLPLGQSIQGAINDLDSISMAHLTREAETIQAIAATVQNLAIAEAHVRALKVA</sequence>
<keyword evidence="2" id="KW-1185">Reference proteome</keyword>
<dbReference type="Proteomes" id="UP000010798">
    <property type="component" value="Chromosome"/>
</dbReference>
<evidence type="ECO:0000313" key="1">
    <source>
        <dbReference type="EMBL" id="AGA28303.1"/>
    </source>
</evidence>
<reference evidence="1 2" key="1">
    <citation type="submission" date="2012-02" db="EMBL/GenBank/DDBJ databases">
        <title>Complete sequence of chromosome of Singulisphaera acidiphila DSM 18658.</title>
        <authorList>
            <consortium name="US DOE Joint Genome Institute (JGI-PGF)"/>
            <person name="Lucas S."/>
            <person name="Copeland A."/>
            <person name="Lapidus A."/>
            <person name="Glavina del Rio T."/>
            <person name="Dalin E."/>
            <person name="Tice H."/>
            <person name="Bruce D."/>
            <person name="Goodwin L."/>
            <person name="Pitluck S."/>
            <person name="Peters L."/>
            <person name="Ovchinnikova G."/>
            <person name="Chertkov O."/>
            <person name="Kyrpides N."/>
            <person name="Mavromatis K."/>
            <person name="Ivanova N."/>
            <person name="Brettin T."/>
            <person name="Detter J.C."/>
            <person name="Han C."/>
            <person name="Larimer F."/>
            <person name="Land M."/>
            <person name="Hauser L."/>
            <person name="Markowitz V."/>
            <person name="Cheng J.-F."/>
            <person name="Hugenholtz P."/>
            <person name="Woyke T."/>
            <person name="Wu D."/>
            <person name="Tindall B."/>
            <person name="Pomrenke H."/>
            <person name="Brambilla E."/>
            <person name="Klenk H.-P."/>
            <person name="Eisen J.A."/>
        </authorList>
    </citation>
    <scope>NUCLEOTIDE SEQUENCE [LARGE SCALE GENOMIC DNA]</scope>
    <source>
        <strain evidence="2">ATCC BAA-1392 / DSM 18658 / VKM B-2454 / MOB10</strain>
    </source>
</reference>
<dbReference type="AlphaFoldDB" id="L0DHL2"/>
<dbReference type="EMBL" id="CP003364">
    <property type="protein sequence ID" value="AGA28303.1"/>
    <property type="molecule type" value="Genomic_DNA"/>
</dbReference>